<accession>A0A2M7G6M4</accession>
<dbReference type="InterPro" id="IPR029058">
    <property type="entry name" value="AB_hydrolase_fold"/>
</dbReference>
<gene>
    <name evidence="1" type="ORF">COW36_07905</name>
</gene>
<dbReference type="SUPFAM" id="SSF53474">
    <property type="entry name" value="alpha/beta-Hydrolases"/>
    <property type="match status" value="1"/>
</dbReference>
<dbReference type="PANTHER" id="PTHR35560">
    <property type="entry name" value="BLL0132 PROTEIN"/>
    <property type="match status" value="1"/>
</dbReference>
<dbReference type="AlphaFoldDB" id="A0A2M7G6M4"/>
<dbReference type="EMBL" id="PFFQ01000022">
    <property type="protein sequence ID" value="PIW17658.1"/>
    <property type="molecule type" value="Genomic_DNA"/>
</dbReference>
<organism evidence="1 2">
    <name type="scientific">bacterium (Candidatus Blackallbacteria) CG17_big_fil_post_rev_8_21_14_2_50_48_46</name>
    <dbReference type="NCBI Taxonomy" id="2014261"/>
    <lineage>
        <taxon>Bacteria</taxon>
        <taxon>Candidatus Blackallbacteria</taxon>
    </lineage>
</organism>
<sequence>MFLCFSTLAFMASQPLQPAGAKPSSQPVITEPQQVQNSAAVQAYKLPLANHSFTYYSSADLNATQEQIERCVLVIHGTRRNALDYWQHMQQAGQRAQTLNSTLILAPQFSIQGDSLQRNALYWDLNSAWKIGNLSSKDHSPRISSFRVIDALIESLSDQKRFPNLKKIVIVGHSAGGQFVQRYALGAHPHTNLPLVFVVANPSSYAYLDARRPLKNKPDQIGLPTEKVPGYNHWKYGLEHLNAYMKEQSKEALIAQYPAKNVIYLVGEKDILQDKNLDTTPMARLQGENRLQRGLNYYRYLTLFYGKSVHQFRIVPGVGHNHAQIFSSKEGLKAIFGP</sequence>
<evidence type="ECO:0000313" key="2">
    <source>
        <dbReference type="Proteomes" id="UP000231019"/>
    </source>
</evidence>
<name>A0A2M7G6M4_9BACT</name>
<comment type="caution">
    <text evidence="1">The sequence shown here is derived from an EMBL/GenBank/DDBJ whole genome shotgun (WGS) entry which is preliminary data.</text>
</comment>
<dbReference type="Gene3D" id="3.40.50.1820">
    <property type="entry name" value="alpha/beta hydrolase"/>
    <property type="match status" value="1"/>
</dbReference>
<evidence type="ECO:0000313" key="1">
    <source>
        <dbReference type="EMBL" id="PIW17658.1"/>
    </source>
</evidence>
<protein>
    <recommendedName>
        <fullName evidence="3">AB hydrolase-1 domain-containing protein</fullName>
    </recommendedName>
</protein>
<dbReference type="PANTHER" id="PTHR35560:SF3">
    <property type="entry name" value="PEPTIDASE S9 PROLYL OLIGOPEPTIDASE CATALYTIC DOMAIN-CONTAINING PROTEIN"/>
    <property type="match status" value="1"/>
</dbReference>
<reference evidence="1 2" key="1">
    <citation type="submission" date="2017-09" db="EMBL/GenBank/DDBJ databases">
        <title>Depth-based differentiation of microbial function through sediment-hosted aquifers and enrichment of novel symbionts in the deep terrestrial subsurface.</title>
        <authorList>
            <person name="Probst A.J."/>
            <person name="Ladd B."/>
            <person name="Jarett J.K."/>
            <person name="Geller-Mcgrath D.E."/>
            <person name="Sieber C.M."/>
            <person name="Emerson J.B."/>
            <person name="Anantharaman K."/>
            <person name="Thomas B.C."/>
            <person name="Malmstrom R."/>
            <person name="Stieglmeier M."/>
            <person name="Klingl A."/>
            <person name="Woyke T."/>
            <person name="Ryan C.M."/>
            <person name="Banfield J.F."/>
        </authorList>
    </citation>
    <scope>NUCLEOTIDE SEQUENCE [LARGE SCALE GENOMIC DNA]</scope>
    <source>
        <strain evidence="1">CG17_big_fil_post_rev_8_21_14_2_50_48_46</strain>
    </source>
</reference>
<dbReference type="Proteomes" id="UP000231019">
    <property type="component" value="Unassembled WGS sequence"/>
</dbReference>
<evidence type="ECO:0008006" key="3">
    <source>
        <dbReference type="Google" id="ProtNLM"/>
    </source>
</evidence>
<proteinExistence type="predicted"/>